<protein>
    <submittedName>
        <fullName evidence="1">Uncharacterized protein</fullName>
    </submittedName>
</protein>
<gene>
    <name evidence="1" type="ORF">GCM10010365_71320</name>
</gene>
<dbReference type="RefSeq" id="WP_271208699.1">
    <property type="nucleotide sequence ID" value="NZ_BSEQ01000039.1"/>
</dbReference>
<dbReference type="Proteomes" id="UP000622166">
    <property type="component" value="Unassembled WGS sequence"/>
</dbReference>
<evidence type="ECO:0000313" key="1">
    <source>
        <dbReference type="EMBL" id="GGZ40335.1"/>
    </source>
</evidence>
<reference evidence="1" key="2">
    <citation type="submission" date="2020-09" db="EMBL/GenBank/DDBJ databases">
        <authorList>
            <person name="Sun Q."/>
            <person name="Ohkuma M."/>
        </authorList>
    </citation>
    <scope>NUCLEOTIDE SEQUENCE</scope>
    <source>
        <strain evidence="1">JCM 4815</strain>
    </source>
</reference>
<keyword evidence="2" id="KW-1185">Reference proteome</keyword>
<sequence length="61" mass="6551">MVSPRARRPQALVAGIGEDLHCGPDPLPVRQDLAPTDWKTARVELPDCLTLPPSTHEPSAA</sequence>
<evidence type="ECO:0000313" key="2">
    <source>
        <dbReference type="Proteomes" id="UP000622166"/>
    </source>
</evidence>
<accession>A0A918QE99</accession>
<organism evidence="1 2">
    <name type="scientific">Streptomyces poonensis</name>
    <dbReference type="NCBI Taxonomy" id="68255"/>
    <lineage>
        <taxon>Bacteria</taxon>
        <taxon>Bacillati</taxon>
        <taxon>Actinomycetota</taxon>
        <taxon>Actinomycetes</taxon>
        <taxon>Kitasatosporales</taxon>
        <taxon>Streptomycetaceae</taxon>
        <taxon>Streptomyces</taxon>
    </lineage>
</organism>
<reference evidence="1" key="1">
    <citation type="journal article" date="2014" name="Int. J. Syst. Evol. Microbiol.">
        <title>Complete genome sequence of Corynebacterium casei LMG S-19264T (=DSM 44701T), isolated from a smear-ripened cheese.</title>
        <authorList>
            <consortium name="US DOE Joint Genome Institute (JGI-PGF)"/>
            <person name="Walter F."/>
            <person name="Albersmeier A."/>
            <person name="Kalinowski J."/>
            <person name="Ruckert C."/>
        </authorList>
    </citation>
    <scope>NUCLEOTIDE SEQUENCE</scope>
    <source>
        <strain evidence="1">JCM 4815</strain>
    </source>
</reference>
<comment type="caution">
    <text evidence="1">The sequence shown here is derived from an EMBL/GenBank/DDBJ whole genome shotgun (WGS) entry which is preliminary data.</text>
</comment>
<name>A0A918QE99_9ACTN</name>
<dbReference type="AlphaFoldDB" id="A0A918QE99"/>
<dbReference type="EMBL" id="BMVW01000024">
    <property type="protein sequence ID" value="GGZ40335.1"/>
    <property type="molecule type" value="Genomic_DNA"/>
</dbReference>
<proteinExistence type="predicted"/>